<proteinExistence type="predicted"/>
<dbReference type="HOGENOM" id="CLU_083536_0_1_10"/>
<dbReference type="Gene3D" id="3.10.20.480">
    <property type="entry name" value="Antirestriction protein ArdA, domain 1"/>
    <property type="match status" value="1"/>
</dbReference>
<evidence type="ECO:0000313" key="2">
    <source>
        <dbReference type="Proteomes" id="UP000004407"/>
    </source>
</evidence>
<gene>
    <name evidence="1" type="ORF">HMPREF0673_02220</name>
</gene>
<dbReference type="InterPro" id="IPR009899">
    <property type="entry name" value="ArdA"/>
</dbReference>
<dbReference type="InterPro" id="IPR041893">
    <property type="entry name" value="ArdA_dom3"/>
</dbReference>
<reference evidence="1 2" key="1">
    <citation type="submission" date="2011-08" db="EMBL/GenBank/DDBJ databases">
        <authorList>
            <person name="Weinstock G."/>
            <person name="Sodergren E."/>
            <person name="Clifton S."/>
            <person name="Fulton L."/>
            <person name="Fulton B."/>
            <person name="Courtney L."/>
            <person name="Fronick C."/>
            <person name="Harrison M."/>
            <person name="Strong C."/>
            <person name="Farmer C."/>
            <person name="Delahaunty K."/>
            <person name="Markovic C."/>
            <person name="Hall O."/>
            <person name="Minx P."/>
            <person name="Tomlinson C."/>
            <person name="Mitreva M."/>
            <person name="Hou S."/>
            <person name="Chen J."/>
            <person name="Wollam A."/>
            <person name="Pepin K.H."/>
            <person name="Johnson M."/>
            <person name="Bhonagiri V."/>
            <person name="Zhang X."/>
            <person name="Suruliraj S."/>
            <person name="Warren W."/>
            <person name="Chinwalla A."/>
            <person name="Mardis E.R."/>
            <person name="Wilson R.K."/>
        </authorList>
    </citation>
    <scope>NUCLEOTIDE SEQUENCE [LARGE SCALE GENOMIC DNA]</scope>
    <source>
        <strain evidence="1 2">DSM 18206</strain>
    </source>
</reference>
<dbReference type="Gene3D" id="1.10.10.1190">
    <property type="entry name" value="Antirestriction protein ArdA, domain 3"/>
    <property type="match status" value="1"/>
</dbReference>
<dbReference type="RefSeq" id="WP_007901550.1">
    <property type="nucleotide sequence ID" value="NZ_JH379449.1"/>
</dbReference>
<dbReference type="Proteomes" id="UP000004407">
    <property type="component" value="Unassembled WGS sequence"/>
</dbReference>
<dbReference type="EMBL" id="AFZZ01000189">
    <property type="protein sequence ID" value="EHJ38066.1"/>
    <property type="molecule type" value="Genomic_DNA"/>
</dbReference>
<dbReference type="eggNOG" id="COG4734">
    <property type="taxonomic scope" value="Bacteria"/>
</dbReference>
<evidence type="ECO:0000313" key="1">
    <source>
        <dbReference type="EMBL" id="EHJ38066.1"/>
    </source>
</evidence>
<organism evidence="1 2">
    <name type="scientific">Leyella stercorea DSM 18206</name>
    <dbReference type="NCBI Taxonomy" id="1002367"/>
    <lineage>
        <taxon>Bacteria</taxon>
        <taxon>Pseudomonadati</taxon>
        <taxon>Bacteroidota</taxon>
        <taxon>Bacteroidia</taxon>
        <taxon>Bacteroidales</taxon>
        <taxon>Prevotellaceae</taxon>
        <taxon>Leyella</taxon>
    </lineage>
</organism>
<comment type="caution">
    <text evidence="1">The sequence shown here is derived from an EMBL/GenBank/DDBJ whole genome shotgun (WGS) entry which is preliminary data.</text>
</comment>
<dbReference type="Pfam" id="PF07275">
    <property type="entry name" value="ArdA"/>
    <property type="match status" value="1"/>
</dbReference>
<sequence>MQEMVLTSPKSAHKSMKEQFESVSSYIVDYLWDQPAIYCGTYKKYNEGSLFGAWLDLRTFDSYEEFIDVCKQLHADEEDPELMFQDYQCFPAEWYSESCMDEEVFDKIIAFIQMDDDKQKAFKAYVSATGDDSISDFEDSYEGEYDSEEDFATHIVNECYDLERMMGNLSYYFDYKAFARDLFISDYIFEDGYVFRR</sequence>
<accession>G6B003</accession>
<dbReference type="PATRIC" id="fig|1002367.3.peg.1792"/>
<dbReference type="GeneID" id="78337731"/>
<dbReference type="AlphaFoldDB" id="G6B003"/>
<name>G6B003_9BACT</name>
<dbReference type="InterPro" id="IPR041895">
    <property type="entry name" value="ArdA_dom1"/>
</dbReference>
<protein>
    <submittedName>
        <fullName evidence="1">Antirestriction protein ArdA</fullName>
    </submittedName>
</protein>